<dbReference type="InterPro" id="IPR020894">
    <property type="entry name" value="Cadherin_CS"/>
</dbReference>
<dbReference type="CDD" id="cd11304">
    <property type="entry name" value="Cadherin_repeat"/>
    <property type="match status" value="1"/>
</dbReference>
<reference evidence="7" key="1">
    <citation type="submission" date="2014-12" db="EMBL/GenBank/DDBJ databases">
        <title>Insight into the proteome of Arion vulgaris.</title>
        <authorList>
            <person name="Aradska J."/>
            <person name="Bulat T."/>
            <person name="Smidak R."/>
            <person name="Sarate P."/>
            <person name="Gangsoo J."/>
            <person name="Sialana F."/>
            <person name="Bilban M."/>
            <person name="Lubec G."/>
        </authorList>
    </citation>
    <scope>NUCLEOTIDE SEQUENCE</scope>
    <source>
        <tissue evidence="7">Skin</tissue>
    </source>
</reference>
<dbReference type="InterPro" id="IPR002126">
    <property type="entry name" value="Cadherin-like_dom"/>
</dbReference>
<feature type="non-terminal residue" evidence="7">
    <location>
        <position position="99"/>
    </location>
</feature>
<gene>
    <name evidence="7" type="primary">ORF2521</name>
</gene>
<dbReference type="SUPFAM" id="SSF49313">
    <property type="entry name" value="Cadherin-like"/>
    <property type="match status" value="1"/>
</dbReference>
<dbReference type="GO" id="GO:0007156">
    <property type="term" value="P:homophilic cell adhesion via plasma membrane adhesion molecules"/>
    <property type="evidence" value="ECO:0007669"/>
    <property type="project" value="InterPro"/>
</dbReference>
<dbReference type="EMBL" id="HACG01001012">
    <property type="protein sequence ID" value="CEK47877.1"/>
    <property type="molecule type" value="Transcribed_RNA"/>
</dbReference>
<sequence length="99" mass="11070">SNGQLVTFRNIDYELKNEYIMCVQALSVIPSSSRGKRSFDPNQFMPYLDNVAYIHIKVLDLNDNGPRFPSPTENAVVQTQPGTGPILLLNAQDIDSDEN</sequence>
<dbReference type="GO" id="GO:0005886">
    <property type="term" value="C:plasma membrane"/>
    <property type="evidence" value="ECO:0007669"/>
    <property type="project" value="InterPro"/>
</dbReference>
<dbReference type="GO" id="GO:0005509">
    <property type="term" value="F:calcium ion binding"/>
    <property type="evidence" value="ECO:0007669"/>
    <property type="project" value="UniProtKB-UniRule"/>
</dbReference>
<proteinExistence type="predicted"/>
<dbReference type="PRINTS" id="PR00205">
    <property type="entry name" value="CADHERIN"/>
</dbReference>
<organism evidence="7">
    <name type="scientific">Arion vulgaris</name>
    <dbReference type="NCBI Taxonomy" id="1028688"/>
    <lineage>
        <taxon>Eukaryota</taxon>
        <taxon>Metazoa</taxon>
        <taxon>Spiralia</taxon>
        <taxon>Lophotrochozoa</taxon>
        <taxon>Mollusca</taxon>
        <taxon>Gastropoda</taxon>
        <taxon>Heterobranchia</taxon>
        <taxon>Euthyneura</taxon>
        <taxon>Panpulmonata</taxon>
        <taxon>Eupulmonata</taxon>
        <taxon>Stylommatophora</taxon>
        <taxon>Helicina</taxon>
        <taxon>Arionoidea</taxon>
        <taxon>Arionidae</taxon>
        <taxon>Arion</taxon>
    </lineage>
</organism>
<feature type="domain" description="Cadherin" evidence="6">
    <location>
        <begin position="1"/>
        <end position="68"/>
    </location>
</feature>
<keyword evidence="3 5" id="KW-0106">Calcium</keyword>
<dbReference type="PROSITE" id="PS50268">
    <property type="entry name" value="CADHERIN_2"/>
    <property type="match status" value="1"/>
</dbReference>
<evidence type="ECO:0000256" key="3">
    <source>
        <dbReference type="ARBA" id="ARBA00022837"/>
    </source>
</evidence>
<dbReference type="Gene3D" id="2.60.40.60">
    <property type="entry name" value="Cadherins"/>
    <property type="match status" value="1"/>
</dbReference>
<name>A0A0B6XV35_9EUPU</name>
<accession>A0A0B6XV35</accession>
<comment type="subcellular location">
    <subcellularLocation>
        <location evidence="1">Membrane</location>
    </subcellularLocation>
</comment>
<evidence type="ECO:0000256" key="1">
    <source>
        <dbReference type="ARBA" id="ARBA00004370"/>
    </source>
</evidence>
<dbReference type="AlphaFoldDB" id="A0A0B6XV35"/>
<feature type="non-terminal residue" evidence="7">
    <location>
        <position position="1"/>
    </location>
</feature>
<evidence type="ECO:0000259" key="6">
    <source>
        <dbReference type="PROSITE" id="PS50268"/>
    </source>
</evidence>
<dbReference type="PROSITE" id="PS00232">
    <property type="entry name" value="CADHERIN_1"/>
    <property type="match status" value="1"/>
</dbReference>
<dbReference type="InterPro" id="IPR015919">
    <property type="entry name" value="Cadherin-like_sf"/>
</dbReference>
<evidence type="ECO:0000256" key="2">
    <source>
        <dbReference type="ARBA" id="ARBA00022737"/>
    </source>
</evidence>
<evidence type="ECO:0000256" key="4">
    <source>
        <dbReference type="ARBA" id="ARBA00023136"/>
    </source>
</evidence>
<keyword evidence="2" id="KW-0677">Repeat</keyword>
<evidence type="ECO:0000313" key="7">
    <source>
        <dbReference type="EMBL" id="CEK47877.1"/>
    </source>
</evidence>
<protein>
    <recommendedName>
        <fullName evidence="6">Cadherin domain-containing protein</fullName>
    </recommendedName>
</protein>
<keyword evidence="4" id="KW-0472">Membrane</keyword>
<evidence type="ECO:0000256" key="5">
    <source>
        <dbReference type="PROSITE-ProRule" id="PRU00043"/>
    </source>
</evidence>